<dbReference type="PANTHER" id="PTHR11606:SF13">
    <property type="entry name" value="GLUTAMATE DEHYDROGENASE 1, MITOCHONDRIAL"/>
    <property type="match status" value="1"/>
</dbReference>
<comment type="similarity">
    <text evidence="1 3 7">Belongs to the Glu/Leu/Phe/Val dehydrogenases family.</text>
</comment>
<dbReference type="SUPFAM" id="SSF53223">
    <property type="entry name" value="Aminoacid dehydrogenase-like, N-terminal domain"/>
    <property type="match status" value="1"/>
</dbReference>
<keyword evidence="5" id="KW-0520">NAD</keyword>
<dbReference type="InterPro" id="IPR033524">
    <property type="entry name" value="Glu/Leu/Phe/Val_DH_AS"/>
</dbReference>
<reference evidence="9" key="1">
    <citation type="submission" date="2020-07" db="EMBL/GenBank/DDBJ databases">
        <title>Huge and variable diversity of episymbiotic CPR bacteria and DPANN archaea in groundwater ecosystems.</title>
        <authorList>
            <person name="He C.Y."/>
            <person name="Keren R."/>
            <person name="Whittaker M."/>
            <person name="Farag I.F."/>
            <person name="Doudna J."/>
            <person name="Cate J.H.D."/>
            <person name="Banfield J.F."/>
        </authorList>
    </citation>
    <scope>NUCLEOTIDE SEQUENCE</scope>
    <source>
        <strain evidence="9">NC_groundwater_672_Ag_B-0.1um_62_36</strain>
    </source>
</reference>
<feature type="active site" description="Proton donor" evidence="4">
    <location>
        <position position="107"/>
    </location>
</feature>
<dbReference type="InterPro" id="IPR046346">
    <property type="entry name" value="Aminoacid_DH-like_N_sf"/>
</dbReference>
<evidence type="ECO:0000256" key="6">
    <source>
        <dbReference type="PIRSR" id="PIRSR000185-3"/>
    </source>
</evidence>
<evidence type="ECO:0000256" key="1">
    <source>
        <dbReference type="ARBA" id="ARBA00006382"/>
    </source>
</evidence>
<feature type="site" description="Important for catalysis" evidence="6">
    <location>
        <position position="147"/>
    </location>
</feature>
<dbReference type="InterPro" id="IPR006097">
    <property type="entry name" value="Glu/Leu/Phe/Val/Trp_DH_dimer"/>
</dbReference>
<evidence type="ECO:0000256" key="3">
    <source>
        <dbReference type="PIRNR" id="PIRNR000185"/>
    </source>
</evidence>
<dbReference type="FunFam" id="3.40.50.10860:FF:000003">
    <property type="entry name" value="Glutamate dehydrogenase"/>
    <property type="match status" value="1"/>
</dbReference>
<evidence type="ECO:0000313" key="10">
    <source>
        <dbReference type="Proteomes" id="UP000769766"/>
    </source>
</evidence>
<dbReference type="PRINTS" id="PR00082">
    <property type="entry name" value="GLFDHDRGNASE"/>
</dbReference>
<evidence type="ECO:0000259" key="8">
    <source>
        <dbReference type="SMART" id="SM00839"/>
    </source>
</evidence>
<evidence type="ECO:0000313" key="9">
    <source>
        <dbReference type="EMBL" id="MBI2877654.1"/>
    </source>
</evidence>
<dbReference type="Gene3D" id="3.40.50.10860">
    <property type="entry name" value="Leucine Dehydrogenase, chain A, domain 1"/>
    <property type="match status" value="1"/>
</dbReference>
<evidence type="ECO:0000256" key="5">
    <source>
        <dbReference type="PIRSR" id="PIRSR000185-2"/>
    </source>
</evidence>
<dbReference type="AlphaFoldDB" id="A0A932CQY1"/>
<dbReference type="GO" id="GO:0006538">
    <property type="term" value="P:L-glutamate catabolic process"/>
    <property type="evidence" value="ECO:0007669"/>
    <property type="project" value="TreeGrafter"/>
</dbReference>
<dbReference type="GO" id="GO:0004352">
    <property type="term" value="F:glutamate dehydrogenase (NAD+) activity"/>
    <property type="evidence" value="ECO:0007669"/>
    <property type="project" value="TreeGrafter"/>
</dbReference>
<evidence type="ECO:0000256" key="2">
    <source>
        <dbReference type="ARBA" id="ARBA00023002"/>
    </source>
</evidence>
<comment type="caution">
    <text evidence="9">The sequence shown here is derived from an EMBL/GenBank/DDBJ whole genome shotgun (WGS) entry which is preliminary data.</text>
</comment>
<gene>
    <name evidence="9" type="ORF">HYY20_12310</name>
</gene>
<feature type="binding site" evidence="5">
    <location>
        <position position="95"/>
    </location>
    <ligand>
        <name>substrate</name>
    </ligand>
</feature>
<dbReference type="Proteomes" id="UP000769766">
    <property type="component" value="Unassembled WGS sequence"/>
</dbReference>
<keyword evidence="5" id="KW-0547">Nucleotide-binding</keyword>
<dbReference type="SUPFAM" id="SSF51735">
    <property type="entry name" value="NAD(P)-binding Rossmann-fold domains"/>
    <property type="match status" value="1"/>
</dbReference>
<sequence>MTEYDSPLYQMALKQLNRVAERIHLDPGIHDRLAIPKRALVVSVPILMDHGSIRVFTGYRVQHNVNLGPAKGGIRYHPSVTLGDVATLAMSMTWKCALMDIPFGGAKGGVCCDPTKMSQGELERITRRYTSEIILIIGPEMDVPAPDLGTDEQTMAWVMDTYSMQRGYTVPGVVTGKPLILGGTLGRRDATGKGVVFVLEEALRALQYESIRPTIAVQGFGKVGAAAAVLLYQKGYKVIAVSDVKGGVYNPRGLDIDRLLGYTAETGSVKDFGGGDFISNEELLEIPCDVLIPAAMEGQITEKNADRIKCKILVEGANWPTTMEGDEILREKKDLFLIPDILANSGGVAVSYFEWVQDTQNFFWTEDEINRRLQDIMIRGFYKVYRYSQERKVDMRLAAQILGVSKVAEAKKLRGLYP</sequence>
<dbReference type="GO" id="GO:0000166">
    <property type="term" value="F:nucleotide binding"/>
    <property type="evidence" value="ECO:0007669"/>
    <property type="project" value="UniProtKB-KW"/>
</dbReference>
<dbReference type="InterPro" id="IPR014362">
    <property type="entry name" value="Glu_DH"/>
</dbReference>
<protein>
    <recommendedName>
        <fullName evidence="3">Glutamate dehydrogenase</fullName>
    </recommendedName>
</protein>
<dbReference type="SMART" id="SM00839">
    <property type="entry name" value="ELFV_dehydrog"/>
    <property type="match status" value="1"/>
</dbReference>
<dbReference type="EMBL" id="JACPRF010000376">
    <property type="protein sequence ID" value="MBI2877654.1"/>
    <property type="molecule type" value="Genomic_DNA"/>
</dbReference>
<organism evidence="9 10">
    <name type="scientific">Tectimicrobiota bacterium</name>
    <dbReference type="NCBI Taxonomy" id="2528274"/>
    <lineage>
        <taxon>Bacteria</taxon>
        <taxon>Pseudomonadati</taxon>
        <taxon>Nitrospinota/Tectimicrobiota group</taxon>
        <taxon>Candidatus Tectimicrobiota</taxon>
    </lineage>
</organism>
<name>A0A932CQY1_UNCTE</name>
<dbReference type="InterPro" id="IPR006095">
    <property type="entry name" value="Glu/Leu/Phe/Val/Trp_DH"/>
</dbReference>
<dbReference type="PANTHER" id="PTHR11606">
    <property type="entry name" value="GLUTAMATE DEHYDROGENASE"/>
    <property type="match status" value="1"/>
</dbReference>
<dbReference type="PIRSF" id="PIRSF000185">
    <property type="entry name" value="Glu_DH"/>
    <property type="match status" value="1"/>
</dbReference>
<dbReference type="InterPro" id="IPR036291">
    <property type="entry name" value="NAD(P)-bd_dom_sf"/>
</dbReference>
<feature type="domain" description="Glutamate/phenylalanine/leucine/valine/L-tryptophan dehydrogenase C-terminal" evidence="8">
    <location>
        <begin position="184"/>
        <end position="415"/>
    </location>
</feature>
<dbReference type="Gene3D" id="3.40.50.720">
    <property type="entry name" value="NAD(P)-binding Rossmann-like Domain"/>
    <property type="match status" value="1"/>
</dbReference>
<proteinExistence type="inferred from homology"/>
<dbReference type="PROSITE" id="PS00074">
    <property type="entry name" value="GLFV_DEHYDROGENASE"/>
    <property type="match status" value="1"/>
</dbReference>
<dbReference type="CDD" id="cd01076">
    <property type="entry name" value="NAD_bind_1_Glu_DH"/>
    <property type="match status" value="1"/>
</dbReference>
<evidence type="ECO:0000256" key="7">
    <source>
        <dbReference type="RuleBase" id="RU004417"/>
    </source>
</evidence>
<feature type="binding site" evidence="5">
    <location>
        <position position="71"/>
    </location>
    <ligand>
        <name>substrate</name>
    </ligand>
</feature>
<feature type="binding site" evidence="5">
    <location>
        <position position="191"/>
    </location>
    <ligand>
        <name>NAD(+)</name>
        <dbReference type="ChEBI" id="CHEBI:57540"/>
    </ligand>
</feature>
<feature type="binding site" evidence="5">
    <location>
        <position position="351"/>
    </location>
    <ligand>
        <name>substrate</name>
    </ligand>
</feature>
<accession>A0A932CQY1</accession>
<dbReference type="Pfam" id="PF02812">
    <property type="entry name" value="ELFV_dehydrog_N"/>
    <property type="match status" value="1"/>
</dbReference>
<evidence type="ECO:0000256" key="4">
    <source>
        <dbReference type="PIRSR" id="PIRSR000185-1"/>
    </source>
</evidence>
<dbReference type="InterPro" id="IPR033922">
    <property type="entry name" value="NAD_bind_Glu_DH"/>
</dbReference>
<dbReference type="InterPro" id="IPR006096">
    <property type="entry name" value="Glu/Leu/Phe/Val/Trp_DH_C"/>
</dbReference>
<keyword evidence="2 3" id="KW-0560">Oxidoreductase</keyword>
<dbReference type="Pfam" id="PF00208">
    <property type="entry name" value="ELFV_dehydrog"/>
    <property type="match status" value="1"/>
</dbReference>